<sequence>MSVFGGDSWARESQQRKRRLDDLMLPSAATSSSSSLSPSGSFKRLSSGKFACFVCPHHPVLDSPLMISMHIKGSRHIAAESTLKEKELQRQNEINKRLALSSVAYVSKHSSNKYPSVMDSGTKEKPLTEQTRRAILEAQSTRFNNFSATKESHDVKMTGNALYRYSQVAPFAVPLENCTENTGSIESKNIEGGPFTGDKTPRKVLSQWQVDKKRQEQELRFTASGWKRDCHGKWYRDEDVEFDSDEDDPNICLG</sequence>
<keyword evidence="2" id="KW-1185">Reference proteome</keyword>
<organism evidence="1 2">
    <name type="scientific">Avena sativa</name>
    <name type="common">Oat</name>
    <dbReference type="NCBI Taxonomy" id="4498"/>
    <lineage>
        <taxon>Eukaryota</taxon>
        <taxon>Viridiplantae</taxon>
        <taxon>Streptophyta</taxon>
        <taxon>Embryophyta</taxon>
        <taxon>Tracheophyta</taxon>
        <taxon>Spermatophyta</taxon>
        <taxon>Magnoliopsida</taxon>
        <taxon>Liliopsida</taxon>
        <taxon>Poales</taxon>
        <taxon>Poaceae</taxon>
        <taxon>BOP clade</taxon>
        <taxon>Pooideae</taxon>
        <taxon>Poodae</taxon>
        <taxon>Poeae</taxon>
        <taxon>Poeae Chloroplast Group 1 (Aveneae type)</taxon>
        <taxon>Aveninae</taxon>
        <taxon>Avena</taxon>
    </lineage>
</organism>
<name>A0ACD5ZPF5_AVESA</name>
<accession>A0ACD5ZPF5</accession>
<evidence type="ECO:0000313" key="1">
    <source>
        <dbReference type="EnsemblPlants" id="AVESA.00010b.r2.7AG1224950.1.CDS"/>
    </source>
</evidence>
<protein>
    <submittedName>
        <fullName evidence="1">Uncharacterized protein</fullName>
    </submittedName>
</protein>
<dbReference type="Proteomes" id="UP001732700">
    <property type="component" value="Chromosome 7A"/>
</dbReference>
<proteinExistence type="predicted"/>
<evidence type="ECO:0000313" key="2">
    <source>
        <dbReference type="Proteomes" id="UP001732700"/>
    </source>
</evidence>
<dbReference type="EnsemblPlants" id="AVESA.00010b.r2.7AG1224950.1">
    <property type="protein sequence ID" value="AVESA.00010b.r2.7AG1224950.1.CDS"/>
    <property type="gene ID" value="AVESA.00010b.r2.7AG1224950"/>
</dbReference>
<reference evidence="1" key="2">
    <citation type="submission" date="2025-09" db="UniProtKB">
        <authorList>
            <consortium name="EnsemblPlants"/>
        </authorList>
    </citation>
    <scope>IDENTIFICATION</scope>
</reference>
<reference evidence="1" key="1">
    <citation type="submission" date="2021-05" db="EMBL/GenBank/DDBJ databases">
        <authorList>
            <person name="Scholz U."/>
            <person name="Mascher M."/>
            <person name="Fiebig A."/>
        </authorList>
    </citation>
    <scope>NUCLEOTIDE SEQUENCE [LARGE SCALE GENOMIC DNA]</scope>
</reference>